<dbReference type="InterPro" id="IPR032710">
    <property type="entry name" value="NTF2-like_dom_sf"/>
</dbReference>
<dbReference type="PANTHER" id="PTHR38436">
    <property type="entry name" value="POLYKETIDE CYCLASE SNOAL-LIKE DOMAIN"/>
    <property type="match status" value="1"/>
</dbReference>
<reference evidence="1" key="2">
    <citation type="submission" date="2020-09" db="EMBL/GenBank/DDBJ databases">
        <authorList>
            <person name="Sun Q."/>
            <person name="Zhou Y."/>
        </authorList>
    </citation>
    <scope>NUCLEOTIDE SEQUENCE</scope>
    <source>
        <strain evidence="1">CGMCC 4.7201</strain>
    </source>
</reference>
<sequence length="230" mass="26177">MTFVQIIDCKTDRADELDKIMDTWVETTQGRRTATHSMVGRDRAADDHFVEIVEFPSYEDAMRNSRMPETNRVFEEMVALCVEPPTFTNLDVVRDEQLNKATARRFFEAASAGDLDALPEILTDDCRDHDPTSEEDLVGVRAVSDRVAMYRAAFDFRATVEDQTAEGNRVSTRWTWRATHRGEFMGTAPTGKEVMMTGQTVHSFRDGRIAEAWWNFDTLGLLRQLGAVDL</sequence>
<dbReference type="SUPFAM" id="SSF54427">
    <property type="entry name" value="NTF2-like"/>
    <property type="match status" value="1"/>
</dbReference>
<organism evidence="1 2">
    <name type="scientific">Wenjunlia tyrosinilytica</name>
    <dbReference type="NCBI Taxonomy" id="1544741"/>
    <lineage>
        <taxon>Bacteria</taxon>
        <taxon>Bacillati</taxon>
        <taxon>Actinomycetota</taxon>
        <taxon>Actinomycetes</taxon>
        <taxon>Kitasatosporales</taxon>
        <taxon>Streptomycetaceae</taxon>
        <taxon>Wenjunlia</taxon>
    </lineage>
</organism>
<keyword evidence="2" id="KW-1185">Reference proteome</keyword>
<accession>A0A918DZC9</accession>
<comment type="caution">
    <text evidence="1">The sequence shown here is derived from an EMBL/GenBank/DDBJ whole genome shotgun (WGS) entry which is preliminary data.</text>
</comment>
<dbReference type="PANTHER" id="PTHR38436:SF1">
    <property type="entry name" value="ESTER CYCLASE"/>
    <property type="match status" value="1"/>
</dbReference>
<protein>
    <recommendedName>
        <fullName evidence="3">Ester cyclase</fullName>
    </recommendedName>
</protein>
<dbReference type="RefSeq" id="WP_189132458.1">
    <property type="nucleotide sequence ID" value="NZ_BMMS01000013.1"/>
</dbReference>
<dbReference type="Gene3D" id="3.10.450.50">
    <property type="match status" value="1"/>
</dbReference>
<dbReference type="GO" id="GO:0030638">
    <property type="term" value="P:polyketide metabolic process"/>
    <property type="evidence" value="ECO:0007669"/>
    <property type="project" value="InterPro"/>
</dbReference>
<proteinExistence type="predicted"/>
<dbReference type="Pfam" id="PF07366">
    <property type="entry name" value="SnoaL"/>
    <property type="match status" value="1"/>
</dbReference>
<gene>
    <name evidence="1" type="ORF">GCM10012280_33310</name>
</gene>
<evidence type="ECO:0000313" key="2">
    <source>
        <dbReference type="Proteomes" id="UP000641932"/>
    </source>
</evidence>
<dbReference type="EMBL" id="BMMS01000013">
    <property type="protein sequence ID" value="GGO89627.1"/>
    <property type="molecule type" value="Genomic_DNA"/>
</dbReference>
<reference evidence="1" key="1">
    <citation type="journal article" date="2014" name="Int. J. Syst. Evol. Microbiol.">
        <title>Complete genome sequence of Corynebacterium casei LMG S-19264T (=DSM 44701T), isolated from a smear-ripened cheese.</title>
        <authorList>
            <consortium name="US DOE Joint Genome Institute (JGI-PGF)"/>
            <person name="Walter F."/>
            <person name="Albersmeier A."/>
            <person name="Kalinowski J."/>
            <person name="Ruckert C."/>
        </authorList>
    </citation>
    <scope>NUCLEOTIDE SEQUENCE</scope>
    <source>
        <strain evidence="1">CGMCC 4.7201</strain>
    </source>
</reference>
<name>A0A918DZC9_9ACTN</name>
<dbReference type="InterPro" id="IPR009959">
    <property type="entry name" value="Cyclase_SnoaL-like"/>
</dbReference>
<dbReference type="AlphaFoldDB" id="A0A918DZC9"/>
<evidence type="ECO:0000313" key="1">
    <source>
        <dbReference type="EMBL" id="GGO89627.1"/>
    </source>
</evidence>
<dbReference type="Proteomes" id="UP000641932">
    <property type="component" value="Unassembled WGS sequence"/>
</dbReference>
<evidence type="ECO:0008006" key="3">
    <source>
        <dbReference type="Google" id="ProtNLM"/>
    </source>
</evidence>